<dbReference type="Pfam" id="PF03583">
    <property type="entry name" value="LIP"/>
    <property type="match status" value="1"/>
</dbReference>
<dbReference type="GO" id="GO:0004806">
    <property type="term" value="F:triacylglycerol lipase activity"/>
    <property type="evidence" value="ECO:0007669"/>
    <property type="project" value="InterPro"/>
</dbReference>
<dbReference type="EMBL" id="QWIJ01000166">
    <property type="protein sequence ID" value="RMX86458.1"/>
    <property type="molecule type" value="Genomic_DNA"/>
</dbReference>
<dbReference type="SUPFAM" id="SSF53474">
    <property type="entry name" value="alpha/beta-Hydrolases"/>
    <property type="match status" value="1"/>
</dbReference>
<dbReference type="Gene3D" id="1.10.260.130">
    <property type="match status" value="1"/>
</dbReference>
<evidence type="ECO:0000313" key="2">
    <source>
        <dbReference type="EMBL" id="RMX86458.1"/>
    </source>
</evidence>
<dbReference type="InterPro" id="IPR005152">
    <property type="entry name" value="Lipase_secreted"/>
</dbReference>
<dbReference type="PANTHER" id="PTHR34853:SF5">
    <property type="entry name" value="LIP-DOMAIN-CONTAINING PROTEIN-RELATED"/>
    <property type="match status" value="1"/>
</dbReference>
<reference evidence="2 3" key="1">
    <citation type="journal article" date="2018" name="BMC Genomics">
        <title>Genomic evidence for intraspecific hybridization in a clonal and extremely halotolerant yeast.</title>
        <authorList>
            <person name="Gostincar C."/>
            <person name="Stajich J.E."/>
            <person name="Zupancic J."/>
            <person name="Zalar P."/>
            <person name="Gunde-Cimerman N."/>
        </authorList>
    </citation>
    <scope>NUCLEOTIDE SEQUENCE [LARGE SCALE GENOMIC DNA]</scope>
    <source>
        <strain evidence="2 3">EXF-6656</strain>
    </source>
</reference>
<feature type="non-terminal residue" evidence="2">
    <location>
        <position position="1"/>
    </location>
</feature>
<gene>
    <name evidence="2" type="ORF">D0869_03071</name>
</gene>
<proteinExistence type="predicted"/>
<dbReference type="OrthoDB" id="2373480at2759"/>
<keyword evidence="1" id="KW-0378">Hydrolase</keyword>
<dbReference type="InterPro" id="IPR029058">
    <property type="entry name" value="AB_hydrolase_fold"/>
</dbReference>
<dbReference type="Gene3D" id="3.40.50.1820">
    <property type="entry name" value="alpha/beta hydrolase"/>
    <property type="match status" value="1"/>
</dbReference>
<dbReference type="PANTHER" id="PTHR34853">
    <property type="match status" value="1"/>
</dbReference>
<organism evidence="2 3">
    <name type="scientific">Hortaea werneckii</name>
    <name type="common">Black yeast</name>
    <name type="synonym">Cladosporium werneckii</name>
    <dbReference type="NCBI Taxonomy" id="91943"/>
    <lineage>
        <taxon>Eukaryota</taxon>
        <taxon>Fungi</taxon>
        <taxon>Dikarya</taxon>
        <taxon>Ascomycota</taxon>
        <taxon>Pezizomycotina</taxon>
        <taxon>Dothideomycetes</taxon>
        <taxon>Dothideomycetidae</taxon>
        <taxon>Mycosphaerellales</taxon>
        <taxon>Teratosphaeriaceae</taxon>
        <taxon>Hortaea</taxon>
    </lineage>
</organism>
<evidence type="ECO:0000313" key="3">
    <source>
        <dbReference type="Proteomes" id="UP000281245"/>
    </source>
</evidence>
<evidence type="ECO:0000256" key="1">
    <source>
        <dbReference type="ARBA" id="ARBA00022801"/>
    </source>
</evidence>
<dbReference type="Proteomes" id="UP000281245">
    <property type="component" value="Unassembled WGS sequence"/>
</dbReference>
<sequence>KQKGGKKYKRTRGSALLSYQIPYNTAYLDGSPSYAMNSLSFSSGHVLNDIQTALGMGAFVVVPDHEGPLAAFALGAMPCWILSGPFCVLVAAPAEDARYALWGYSGGSIASEWAAELQQQYAPELDFAGAAIGGVVSNVTALIDQSANTWWAGLVPAGLLGATAPYPAAREYLMSQLRSNGTHNETAFEAAESLTSTQAVGLFASQDIWTYFKDGKDVLQAPILRSILNSNGYMGYHGIPQMPIFVYKAIADELTPIADTDKLVQSYCDVGVNIVYKRNTVGGHLAGQTNGRSQAWSFLKSVLTGSYEPEGCIVENVAWNVTSSML</sequence>
<protein>
    <submittedName>
        <fullName evidence="2">Uncharacterized protein</fullName>
    </submittedName>
</protein>
<dbReference type="GO" id="GO:0016042">
    <property type="term" value="P:lipid catabolic process"/>
    <property type="evidence" value="ECO:0007669"/>
    <property type="project" value="InterPro"/>
</dbReference>
<accession>A0A3M6X7I4</accession>
<name>A0A3M6X7I4_HORWE</name>
<comment type="caution">
    <text evidence="2">The sequence shown here is derived from an EMBL/GenBank/DDBJ whole genome shotgun (WGS) entry which is preliminary data.</text>
</comment>
<dbReference type="AlphaFoldDB" id="A0A3M6X7I4"/>